<dbReference type="SUPFAM" id="SSF53062">
    <property type="entry name" value="PTS system fructose IIA component-like"/>
    <property type="match status" value="1"/>
</dbReference>
<dbReference type="SUPFAM" id="SSF46785">
    <property type="entry name" value="Winged helix' DNA-binding domain"/>
    <property type="match status" value="1"/>
</dbReference>
<dbReference type="SUPFAM" id="SSF63520">
    <property type="entry name" value="PTS-regulatory domain, PRD"/>
    <property type="match status" value="2"/>
</dbReference>
<dbReference type="InterPro" id="IPR003593">
    <property type="entry name" value="AAA+_ATPase"/>
</dbReference>
<dbReference type="PROSITE" id="PS50045">
    <property type="entry name" value="SIGMA54_INTERACT_4"/>
    <property type="match status" value="1"/>
</dbReference>
<dbReference type="eggNOG" id="COG3933">
    <property type="taxonomic scope" value="Bacteria"/>
</dbReference>
<evidence type="ECO:0000256" key="3">
    <source>
        <dbReference type="ARBA" id="ARBA00022840"/>
    </source>
</evidence>
<dbReference type="Pfam" id="PF03610">
    <property type="entry name" value="EIIA-man"/>
    <property type="match status" value="1"/>
</dbReference>
<evidence type="ECO:0000259" key="6">
    <source>
        <dbReference type="PROSITE" id="PS51096"/>
    </source>
</evidence>
<dbReference type="Gene3D" id="3.40.50.510">
    <property type="entry name" value="Phosphotransferase system, mannose-type IIA component"/>
    <property type="match status" value="1"/>
</dbReference>
<keyword evidence="3" id="KW-0067">ATP-binding</keyword>
<dbReference type="Pfam" id="PF00874">
    <property type="entry name" value="PRD"/>
    <property type="match status" value="2"/>
</dbReference>
<dbReference type="InterPro" id="IPR036662">
    <property type="entry name" value="PTS_EIIA_man-typ_sf"/>
</dbReference>
<reference evidence="8 9" key="1">
    <citation type="journal article" date="2014" name="Genome Announc.">
        <title>Genome Sequence of Youngiibacter fragilis, the Type Strain of the Genus Youngiibacter.</title>
        <authorList>
            <person name="Wawrik C.B."/>
            <person name="Callaghan A.V."/>
            <person name="Stamps B.W."/>
            <person name="Wawrik B."/>
        </authorList>
    </citation>
    <scope>NUCLEOTIDE SEQUENCE [LARGE SCALE GENOMIC DNA]</scope>
    <source>
        <strain evidence="8 9">232.1</strain>
    </source>
</reference>
<dbReference type="PROSITE" id="PS51096">
    <property type="entry name" value="PTS_EIIA_TYPE_4"/>
    <property type="match status" value="1"/>
</dbReference>
<dbReference type="OrthoDB" id="9765164at2"/>
<feature type="domain" description="PTS EIIA type-4" evidence="6">
    <location>
        <begin position="539"/>
        <end position="679"/>
    </location>
</feature>
<keyword evidence="4" id="KW-0238">DNA-binding</keyword>
<dbReference type="Gene3D" id="3.40.50.300">
    <property type="entry name" value="P-loop containing nucleotide triphosphate hydrolases"/>
    <property type="match status" value="1"/>
</dbReference>
<dbReference type="STRING" id="994573.T472_0207110"/>
<evidence type="ECO:0000256" key="2">
    <source>
        <dbReference type="ARBA" id="ARBA00022741"/>
    </source>
</evidence>
<accession>V7I5W4</accession>
<dbReference type="PROSITE" id="PS51372">
    <property type="entry name" value="PRD_2"/>
    <property type="match status" value="2"/>
</dbReference>
<dbReference type="Proteomes" id="UP000017747">
    <property type="component" value="Unassembled WGS sequence"/>
</dbReference>
<gene>
    <name evidence="8" type="ORF">T472_0207110</name>
</gene>
<organism evidence="8 9">
    <name type="scientific">Youngiibacter fragilis 232.1</name>
    <dbReference type="NCBI Taxonomy" id="994573"/>
    <lineage>
        <taxon>Bacteria</taxon>
        <taxon>Bacillati</taxon>
        <taxon>Bacillota</taxon>
        <taxon>Clostridia</taxon>
        <taxon>Eubacteriales</taxon>
        <taxon>Clostridiaceae</taxon>
        <taxon>Youngiibacter</taxon>
    </lineage>
</organism>
<keyword evidence="1" id="KW-0808">Transferase</keyword>
<dbReference type="Pfam" id="PF00158">
    <property type="entry name" value="Sigma54_activat"/>
    <property type="match status" value="1"/>
</dbReference>
<dbReference type="InterPro" id="IPR025662">
    <property type="entry name" value="Sigma_54_int_dom_ATP-bd_1"/>
</dbReference>
<keyword evidence="2" id="KW-0547">Nucleotide-binding</keyword>
<feature type="domain" description="PRD" evidence="7">
    <location>
        <begin position="431"/>
        <end position="536"/>
    </location>
</feature>
<dbReference type="SUPFAM" id="SSF52540">
    <property type="entry name" value="P-loop containing nucleoside triphosphate hydrolases"/>
    <property type="match status" value="1"/>
</dbReference>
<dbReference type="SMART" id="SM00382">
    <property type="entry name" value="AAA"/>
    <property type="match status" value="1"/>
</dbReference>
<dbReference type="GO" id="GO:0016020">
    <property type="term" value="C:membrane"/>
    <property type="evidence" value="ECO:0007669"/>
    <property type="project" value="InterPro"/>
</dbReference>
<dbReference type="GO" id="GO:0009401">
    <property type="term" value="P:phosphoenolpyruvate-dependent sugar phosphotransferase system"/>
    <property type="evidence" value="ECO:0007669"/>
    <property type="project" value="InterPro"/>
</dbReference>
<name>V7I5W4_9CLOT</name>
<evidence type="ECO:0000259" key="7">
    <source>
        <dbReference type="PROSITE" id="PS51372"/>
    </source>
</evidence>
<dbReference type="PROSITE" id="PS00676">
    <property type="entry name" value="SIGMA54_INTERACT_2"/>
    <property type="match status" value="1"/>
</dbReference>
<dbReference type="InterPro" id="IPR002078">
    <property type="entry name" value="Sigma_54_int"/>
</dbReference>
<proteinExistence type="predicted"/>
<feature type="domain" description="Sigma-54 factor interaction" evidence="5">
    <location>
        <begin position="75"/>
        <end position="309"/>
    </location>
</feature>
<dbReference type="InterPro" id="IPR036634">
    <property type="entry name" value="PRD_sf"/>
</dbReference>
<dbReference type="AlphaFoldDB" id="V7I5W4"/>
<dbReference type="InterPro" id="IPR025943">
    <property type="entry name" value="Sigma_54_int_dom_ATP-bd_2"/>
</dbReference>
<evidence type="ECO:0000259" key="5">
    <source>
        <dbReference type="PROSITE" id="PS50045"/>
    </source>
</evidence>
<dbReference type="GO" id="GO:0016740">
    <property type="term" value="F:transferase activity"/>
    <property type="evidence" value="ECO:0007669"/>
    <property type="project" value="UniProtKB-KW"/>
</dbReference>
<dbReference type="CDD" id="cd00009">
    <property type="entry name" value="AAA"/>
    <property type="match status" value="1"/>
</dbReference>
<dbReference type="eggNOG" id="COG1221">
    <property type="taxonomic scope" value="Bacteria"/>
</dbReference>
<dbReference type="InterPro" id="IPR036390">
    <property type="entry name" value="WH_DNA-bd_sf"/>
</dbReference>
<dbReference type="PANTHER" id="PTHR32071">
    <property type="entry name" value="TRANSCRIPTIONAL REGULATORY PROTEIN"/>
    <property type="match status" value="1"/>
</dbReference>
<dbReference type="GO" id="GO:0005524">
    <property type="term" value="F:ATP binding"/>
    <property type="evidence" value="ECO:0007669"/>
    <property type="project" value="UniProtKB-KW"/>
</dbReference>
<dbReference type="Gene3D" id="1.10.1790.10">
    <property type="entry name" value="PRD domain"/>
    <property type="match status" value="2"/>
</dbReference>
<dbReference type="RefSeq" id="WP_023388692.1">
    <property type="nucleotide sequence ID" value="NZ_AXUN02000135.1"/>
</dbReference>
<evidence type="ECO:0000256" key="4">
    <source>
        <dbReference type="ARBA" id="ARBA00023125"/>
    </source>
</evidence>
<dbReference type="InterPro" id="IPR027417">
    <property type="entry name" value="P-loop_NTPase"/>
</dbReference>
<dbReference type="PANTHER" id="PTHR32071:SF38">
    <property type="entry name" value="PSP OPERON TRANSCRIPTIONAL ACTIVATOR"/>
    <property type="match status" value="1"/>
</dbReference>
<dbReference type="EMBL" id="AXUN02000135">
    <property type="protein sequence ID" value="ETA81273.1"/>
    <property type="molecule type" value="Genomic_DNA"/>
</dbReference>
<sequence length="892" mass="100442">MKRIELIYEKLSSAGKSGITAQDIAESLGITRANASSDLNRLVTEGRASKAKGKPVVFHRLDVSPVQHVMELDLFSKRNPSLYSAVEQAKAAVMYPPRGMGMLVLGETGTGKSMFAELVSGYARDMGKVAKDAPFIVFNCADYANNPQLLLGQLFGTRKGAYTGAVEDRPGLVEAADGGMLFLDEVHRLPPEGQEMFFTFIDKGTYRRLGETDRERRSDVLIISATTENPETSLLKTFTRRIPMVIRIPSLMERGLEERFNLVRNFFIDESVRLSREIRVSVNTMKALSGYHCPNNIGQLKTDIQLACAKAYIDCMSGKKEQLSISTMDLPQHIRQGLYSETEHRQLWNKLVGISSRYFVFQHTDNPEIIRTSGEDDSIYDMLDIKMHELRSSGLKEEELEAELEKSIEDYFKDYIHSVYEKRDLKTLESLIQPDVIRAVDSLVDYCENSLSVKLEEKIYYGLAVHISNSIDRVRKNQRIVNPRLSAIRNQHRREFNCAINALKIIEGAFDLQMPIDEAGFIAMFLAYDKESYEGNENRVKVIVVAHGPSTATSMAETANTLLGENYAIGINAPLDEKPLQIIRRIKDFIKDSGIREDILFLVDMGSLMSFGSELEEELGIRTKTLPLVSTLHVLEATRKAILGYSLTEVYSETRRVNSLLDESEQDSGMSNDEGRLAIVTVCTTGEGGALTAKNLVLKKLKIDKNLVEVIPVSYSGEKDTLDEIRKIESERRIVFIVSPFRLRGEFPVYGLDSLLSGEGISALQKHIDQEMTYIKMGYTLENQLKMVDGLSVLKDVKLFNSEVEKGLSIKMPTDILIGVTFHAACLIDRLTASEETKAFRDKKQFISGNRRFYNAVRKASLPLMEKYDIDISDDDICRLMSFFMSKQPDIS</sequence>
<dbReference type="PATRIC" id="fig|994573.3.peg.1324"/>
<dbReference type="GO" id="GO:0003677">
    <property type="term" value="F:DNA binding"/>
    <property type="evidence" value="ECO:0007669"/>
    <property type="project" value="UniProtKB-KW"/>
</dbReference>
<dbReference type="InterPro" id="IPR004701">
    <property type="entry name" value="PTS_EIIA_man-typ"/>
</dbReference>
<comment type="caution">
    <text evidence="8">The sequence shown here is derived from an EMBL/GenBank/DDBJ whole genome shotgun (WGS) entry which is preliminary data.</text>
</comment>
<evidence type="ECO:0000313" key="8">
    <source>
        <dbReference type="EMBL" id="ETA81273.1"/>
    </source>
</evidence>
<evidence type="ECO:0000256" key="1">
    <source>
        <dbReference type="ARBA" id="ARBA00022679"/>
    </source>
</evidence>
<feature type="domain" description="PRD" evidence="7">
    <location>
        <begin position="788"/>
        <end position="892"/>
    </location>
</feature>
<dbReference type="InterPro" id="IPR011608">
    <property type="entry name" value="PRD"/>
</dbReference>
<dbReference type="PROSITE" id="PS00675">
    <property type="entry name" value="SIGMA54_INTERACT_1"/>
    <property type="match status" value="1"/>
</dbReference>
<evidence type="ECO:0000313" key="9">
    <source>
        <dbReference type="Proteomes" id="UP000017747"/>
    </source>
</evidence>
<protein>
    <submittedName>
        <fullName evidence="8">Transcription antiterminator BglG</fullName>
    </submittedName>
</protein>
<dbReference type="GO" id="GO:0006355">
    <property type="term" value="P:regulation of DNA-templated transcription"/>
    <property type="evidence" value="ECO:0007669"/>
    <property type="project" value="InterPro"/>
</dbReference>
<keyword evidence="9" id="KW-1185">Reference proteome</keyword>